<organism evidence="2 3">
    <name type="scientific">Peptoclostridium litorale DSM 5388</name>
    <dbReference type="NCBI Taxonomy" id="1121324"/>
    <lineage>
        <taxon>Bacteria</taxon>
        <taxon>Bacillati</taxon>
        <taxon>Bacillota</taxon>
        <taxon>Clostridia</taxon>
        <taxon>Peptostreptococcales</taxon>
        <taxon>Peptoclostridiaceae</taxon>
        <taxon>Peptoclostridium</taxon>
    </lineage>
</organism>
<dbReference type="EMBL" id="JJMM01000015">
    <property type="protein sequence ID" value="KDR94538.1"/>
    <property type="molecule type" value="Genomic_DNA"/>
</dbReference>
<reference evidence="2 3" key="1">
    <citation type="submission" date="2014-03" db="EMBL/GenBank/DDBJ databases">
        <title>Genome sequence of Clostridium litorale W6, DSM 5388.</title>
        <authorList>
            <person name="Poehlein A."/>
            <person name="Jagirdar A."/>
            <person name="Khonsari B."/>
            <person name="Chibani C.M."/>
            <person name="Gutierrez Gutierrez D.A."/>
            <person name="Davydova E."/>
            <person name="Alghaithi H.S."/>
            <person name="Nair K.P."/>
            <person name="Dhamotharan K."/>
            <person name="Chandran L."/>
            <person name="G W."/>
            <person name="Daniel R."/>
        </authorList>
    </citation>
    <scope>NUCLEOTIDE SEQUENCE [LARGE SCALE GENOMIC DNA]</scope>
    <source>
        <strain evidence="2 3">W6</strain>
    </source>
</reference>
<comment type="caution">
    <text evidence="2">The sequence shown here is derived from an EMBL/GenBank/DDBJ whole genome shotgun (WGS) entry which is preliminary data.</text>
</comment>
<keyword evidence="3" id="KW-1185">Reference proteome</keyword>
<evidence type="ECO:0000313" key="3">
    <source>
        <dbReference type="Proteomes" id="UP000027946"/>
    </source>
</evidence>
<dbReference type="Proteomes" id="UP000027946">
    <property type="component" value="Unassembled WGS sequence"/>
</dbReference>
<dbReference type="PANTHER" id="PTHR35271">
    <property type="entry name" value="ABC TRANSPORTER, SUBSTRATE-BINDING LIPOPROTEIN-RELATED"/>
    <property type="match status" value="1"/>
</dbReference>
<feature type="signal peptide" evidence="1">
    <location>
        <begin position="1"/>
        <end position="25"/>
    </location>
</feature>
<dbReference type="CDD" id="cd06325">
    <property type="entry name" value="PBP1_ABC_unchar_transporter"/>
    <property type="match status" value="1"/>
</dbReference>
<dbReference type="InterPro" id="IPR028082">
    <property type="entry name" value="Peripla_BP_I"/>
</dbReference>
<dbReference type="InterPro" id="IPR007487">
    <property type="entry name" value="ABC_transpt-TYRBP-like"/>
</dbReference>
<keyword evidence="1" id="KW-0732">Signal</keyword>
<dbReference type="SUPFAM" id="SSF53822">
    <property type="entry name" value="Periplasmic binding protein-like I"/>
    <property type="match status" value="1"/>
</dbReference>
<dbReference type="Gene3D" id="3.40.50.2300">
    <property type="match status" value="2"/>
</dbReference>
<dbReference type="PANTHER" id="PTHR35271:SF1">
    <property type="entry name" value="ABC TRANSPORTER, SUBSTRATE-BINDING LIPOPROTEIN"/>
    <property type="match status" value="1"/>
</dbReference>
<feature type="chain" id="PRO_5039166320" evidence="1">
    <location>
        <begin position="26"/>
        <end position="325"/>
    </location>
</feature>
<dbReference type="STRING" id="1121324.CLIT_15c00070"/>
<name>A0A069RCQ1_PEPLI</name>
<dbReference type="PROSITE" id="PS51257">
    <property type="entry name" value="PROKAR_LIPOPROTEIN"/>
    <property type="match status" value="1"/>
</dbReference>
<dbReference type="RefSeq" id="WP_038266681.1">
    <property type="nucleotide sequence ID" value="NZ_FSRH01000024.1"/>
</dbReference>
<proteinExistence type="predicted"/>
<dbReference type="Pfam" id="PF04392">
    <property type="entry name" value="ABC_sub_bind"/>
    <property type="match status" value="1"/>
</dbReference>
<evidence type="ECO:0000256" key="1">
    <source>
        <dbReference type="SAM" id="SignalP"/>
    </source>
</evidence>
<gene>
    <name evidence="2" type="ORF">CLIT_15c00070</name>
</gene>
<dbReference type="AlphaFoldDB" id="A0A069RCQ1"/>
<accession>A0A069RCQ1</accession>
<sequence length="325" mass="34674">MKMNKMLKKIAVVAVSAALLTGCGATGEKAQEKIEVGISQIVEYSALDENREGFVKALEDAGYVDGENIEIDIQNAQGDIATAQTIAQSFASQKKDMIFAIATPSAQGAYNATKEIPIMISSVTDPVAAGLVNSMENPGTNVSGTSDYIPVSKQIELIKTFAPDAKRIGVLYNTSEVNSQVQLDQLKEEAKGYEIVEVGVTSTNEVNQAISSMLGKIDVLYAPTDQLVVSAMPIIVEKTMAKKIPVIAAEKGSVELGALATQGINYYKLGYETGKMAVKVLKGEEISSMPVRTASETDIIVNEDTLKALGLEKPQIENVVYVNGE</sequence>
<protein>
    <submittedName>
        <fullName evidence="2">Putative ABC transporter, substrate-binding protein</fullName>
    </submittedName>
</protein>
<dbReference type="eggNOG" id="COG2984">
    <property type="taxonomic scope" value="Bacteria"/>
</dbReference>
<evidence type="ECO:0000313" key="2">
    <source>
        <dbReference type="EMBL" id="KDR94538.1"/>
    </source>
</evidence>